<evidence type="ECO:0000313" key="1">
    <source>
        <dbReference type="EMBL" id="GGL64594.1"/>
    </source>
</evidence>
<comment type="caution">
    <text evidence="1">The sequence shown here is derived from an EMBL/GenBank/DDBJ whole genome shotgun (WGS) entry which is preliminary data.</text>
</comment>
<reference evidence="1" key="1">
    <citation type="journal article" date="2014" name="Int. J. Syst. Evol. Microbiol.">
        <title>Complete genome sequence of Corynebacterium casei LMG S-19264T (=DSM 44701T), isolated from a smear-ripened cheese.</title>
        <authorList>
            <consortium name="US DOE Joint Genome Institute (JGI-PGF)"/>
            <person name="Walter F."/>
            <person name="Albersmeier A."/>
            <person name="Kalinowski J."/>
            <person name="Ruckert C."/>
        </authorList>
    </citation>
    <scope>NUCLEOTIDE SEQUENCE</scope>
    <source>
        <strain evidence="1">JCM 15325</strain>
    </source>
</reference>
<evidence type="ECO:0008006" key="3">
    <source>
        <dbReference type="Google" id="ProtNLM"/>
    </source>
</evidence>
<dbReference type="Proteomes" id="UP000654670">
    <property type="component" value="Unassembled WGS sequence"/>
</dbReference>
<dbReference type="EMBL" id="BMOK01000019">
    <property type="protein sequence ID" value="GGL64594.1"/>
    <property type="molecule type" value="Genomic_DNA"/>
</dbReference>
<proteinExistence type="predicted"/>
<keyword evidence="2" id="KW-1185">Reference proteome</keyword>
<organism evidence="1 2">
    <name type="scientific">Sporolactobacillus putidus</name>
    <dbReference type="NCBI Taxonomy" id="492735"/>
    <lineage>
        <taxon>Bacteria</taxon>
        <taxon>Bacillati</taxon>
        <taxon>Bacillota</taxon>
        <taxon>Bacilli</taxon>
        <taxon>Bacillales</taxon>
        <taxon>Sporolactobacillaceae</taxon>
        <taxon>Sporolactobacillus</taxon>
    </lineage>
</organism>
<evidence type="ECO:0000313" key="2">
    <source>
        <dbReference type="Proteomes" id="UP000654670"/>
    </source>
</evidence>
<protein>
    <recommendedName>
        <fullName evidence="3">Transposase</fullName>
    </recommendedName>
</protein>
<name>A0A917SAC2_9BACL</name>
<dbReference type="AlphaFoldDB" id="A0A917SAC2"/>
<reference evidence="1" key="2">
    <citation type="submission" date="2020-09" db="EMBL/GenBank/DDBJ databases">
        <authorList>
            <person name="Sun Q."/>
            <person name="Ohkuma M."/>
        </authorList>
    </citation>
    <scope>NUCLEOTIDE SEQUENCE</scope>
    <source>
        <strain evidence="1">JCM 15325</strain>
    </source>
</reference>
<sequence length="77" mass="8685">MEVDWTGSTASVIDRDTGEKIKAYLFIATLPCSQFSYAEATLSMNLWSWITAHRHAYEYFGGVTQITTLPHNNIILS</sequence>
<accession>A0A917SAC2</accession>
<gene>
    <name evidence="1" type="ORF">GCM10007968_30670</name>
</gene>
<dbReference type="RefSeq" id="WP_229727646.1">
    <property type="nucleotide sequence ID" value="NZ_BMOK01000019.1"/>
</dbReference>